<protein>
    <submittedName>
        <fullName evidence="7">TetR family transcriptional regulator</fullName>
    </submittedName>
</protein>
<evidence type="ECO:0000256" key="5">
    <source>
        <dbReference type="PROSITE-ProRule" id="PRU00335"/>
    </source>
</evidence>
<evidence type="ECO:0000313" key="8">
    <source>
        <dbReference type="Proteomes" id="UP000266915"/>
    </source>
</evidence>
<organism evidence="7 8">
    <name type="scientific">Plantibacter flavus</name>
    <dbReference type="NCBI Taxonomy" id="150123"/>
    <lineage>
        <taxon>Bacteria</taxon>
        <taxon>Bacillati</taxon>
        <taxon>Actinomycetota</taxon>
        <taxon>Actinomycetes</taxon>
        <taxon>Micrococcales</taxon>
        <taxon>Microbacteriaceae</taxon>
        <taxon>Plantibacter</taxon>
    </lineage>
</organism>
<evidence type="ECO:0000256" key="3">
    <source>
        <dbReference type="ARBA" id="ARBA00023125"/>
    </source>
</evidence>
<evidence type="ECO:0000313" key="7">
    <source>
        <dbReference type="EMBL" id="ROR80474.1"/>
    </source>
</evidence>
<reference evidence="7 8" key="1">
    <citation type="submission" date="2018-11" db="EMBL/GenBank/DDBJ databases">
        <title>Sequencing the genomes of 1000 actinobacteria strains.</title>
        <authorList>
            <person name="Klenk H.-P."/>
        </authorList>
    </citation>
    <scope>NUCLEOTIDE SEQUENCE [LARGE SCALE GENOMIC DNA]</scope>
    <source>
        <strain evidence="7 8">DSM 14012</strain>
    </source>
</reference>
<evidence type="ECO:0000259" key="6">
    <source>
        <dbReference type="PROSITE" id="PS50977"/>
    </source>
</evidence>
<gene>
    <name evidence="7" type="ORF">EDD42_0515</name>
</gene>
<feature type="domain" description="HTH tetR-type" evidence="6">
    <location>
        <begin position="11"/>
        <end position="71"/>
    </location>
</feature>
<dbReference type="InterPro" id="IPR001647">
    <property type="entry name" value="HTH_TetR"/>
</dbReference>
<dbReference type="GO" id="GO:0000976">
    <property type="term" value="F:transcription cis-regulatory region binding"/>
    <property type="evidence" value="ECO:0007669"/>
    <property type="project" value="TreeGrafter"/>
</dbReference>
<dbReference type="Pfam" id="PF13977">
    <property type="entry name" value="TetR_C_6"/>
    <property type="match status" value="1"/>
</dbReference>
<dbReference type="Pfam" id="PF00440">
    <property type="entry name" value="TetR_N"/>
    <property type="match status" value="1"/>
</dbReference>
<feature type="DNA-binding region" description="H-T-H motif" evidence="5">
    <location>
        <begin position="34"/>
        <end position="53"/>
    </location>
</feature>
<dbReference type="AlphaFoldDB" id="A0A3N2BZJ2"/>
<dbReference type="PRINTS" id="PR00455">
    <property type="entry name" value="HTHTETR"/>
</dbReference>
<dbReference type="Proteomes" id="UP000266915">
    <property type="component" value="Unassembled WGS sequence"/>
</dbReference>
<proteinExistence type="predicted"/>
<name>A0A3N2BZJ2_9MICO</name>
<sequence>MAKAEAMTEQDTNRDRILDALLRIMASRGADALTIRTVASEAGVSVGAVQHHFPTKDRLVVAAMTEVNERFRRRVAARLEAVNSEEERLRIFCREIACVEGDDLTDGIVWVAFAARASTETEVRVIHAADWARTEEVLLRLLVAAFPDDGLAADDAALLLAVLDGIAVARAAEQSNRMTPERAERLIDATLRGLRRAG</sequence>
<keyword evidence="8" id="KW-1185">Reference proteome</keyword>
<dbReference type="EMBL" id="RKHL01000001">
    <property type="protein sequence ID" value="ROR80474.1"/>
    <property type="molecule type" value="Genomic_DNA"/>
</dbReference>
<evidence type="ECO:0000256" key="4">
    <source>
        <dbReference type="ARBA" id="ARBA00023163"/>
    </source>
</evidence>
<dbReference type="GO" id="GO:0003700">
    <property type="term" value="F:DNA-binding transcription factor activity"/>
    <property type="evidence" value="ECO:0007669"/>
    <property type="project" value="TreeGrafter"/>
</dbReference>
<dbReference type="Gene3D" id="1.10.357.10">
    <property type="entry name" value="Tetracycline Repressor, domain 2"/>
    <property type="match status" value="1"/>
</dbReference>
<dbReference type="PANTHER" id="PTHR30055">
    <property type="entry name" value="HTH-TYPE TRANSCRIPTIONAL REGULATOR RUTR"/>
    <property type="match status" value="1"/>
</dbReference>
<comment type="caution">
    <text evidence="7">The sequence shown here is derived from an EMBL/GenBank/DDBJ whole genome shotgun (WGS) entry which is preliminary data.</text>
</comment>
<keyword evidence="2" id="KW-0805">Transcription regulation</keyword>
<dbReference type="PROSITE" id="PS50977">
    <property type="entry name" value="HTH_TETR_2"/>
    <property type="match status" value="1"/>
</dbReference>
<dbReference type="PANTHER" id="PTHR30055:SF234">
    <property type="entry name" value="HTH-TYPE TRANSCRIPTIONAL REGULATOR BETI"/>
    <property type="match status" value="1"/>
</dbReference>
<keyword evidence="4" id="KW-0804">Transcription</keyword>
<accession>A0A3N2BZJ2</accession>
<dbReference type="SUPFAM" id="SSF48498">
    <property type="entry name" value="Tetracyclin repressor-like, C-terminal domain"/>
    <property type="match status" value="1"/>
</dbReference>
<dbReference type="InterPro" id="IPR036271">
    <property type="entry name" value="Tet_transcr_reg_TetR-rel_C_sf"/>
</dbReference>
<evidence type="ECO:0000256" key="2">
    <source>
        <dbReference type="ARBA" id="ARBA00023015"/>
    </source>
</evidence>
<dbReference type="InterPro" id="IPR050109">
    <property type="entry name" value="HTH-type_TetR-like_transc_reg"/>
</dbReference>
<evidence type="ECO:0000256" key="1">
    <source>
        <dbReference type="ARBA" id="ARBA00022491"/>
    </source>
</evidence>
<dbReference type="SUPFAM" id="SSF46689">
    <property type="entry name" value="Homeodomain-like"/>
    <property type="match status" value="1"/>
</dbReference>
<keyword evidence="1" id="KW-0678">Repressor</keyword>
<keyword evidence="3 5" id="KW-0238">DNA-binding</keyword>
<dbReference type="InterPro" id="IPR009057">
    <property type="entry name" value="Homeodomain-like_sf"/>
</dbReference>
<dbReference type="InterPro" id="IPR039538">
    <property type="entry name" value="BetI_C"/>
</dbReference>